<dbReference type="InterPro" id="IPR023393">
    <property type="entry name" value="START-like_dom_sf"/>
</dbReference>
<dbReference type="Gene3D" id="3.30.530.20">
    <property type="match status" value="1"/>
</dbReference>
<dbReference type="EMBL" id="LQOW01000005">
    <property type="protein sequence ID" value="ORV63966.1"/>
    <property type="molecule type" value="Genomic_DNA"/>
</dbReference>
<evidence type="ECO:0000313" key="2">
    <source>
        <dbReference type="Proteomes" id="UP000194000"/>
    </source>
</evidence>
<gene>
    <name evidence="1" type="ORF">AWC06_08265</name>
</gene>
<accession>A0A1X1V4D9</accession>
<proteinExistence type="predicted"/>
<keyword evidence="2" id="KW-1185">Reference proteome</keyword>
<dbReference type="RefSeq" id="WP_169715284.1">
    <property type="nucleotide sequence ID" value="NZ_JACKVI010000007.1"/>
</dbReference>
<protein>
    <recommendedName>
        <fullName evidence="3">Polyketide cyclase</fullName>
    </recommendedName>
</protein>
<organism evidence="1 2">
    <name type="scientific">Mycobacterium fragae</name>
    <dbReference type="NCBI Taxonomy" id="1260918"/>
    <lineage>
        <taxon>Bacteria</taxon>
        <taxon>Bacillati</taxon>
        <taxon>Actinomycetota</taxon>
        <taxon>Actinomycetes</taxon>
        <taxon>Mycobacteriales</taxon>
        <taxon>Mycobacteriaceae</taxon>
        <taxon>Mycobacterium</taxon>
    </lineage>
</organism>
<dbReference type="SUPFAM" id="SSF55961">
    <property type="entry name" value="Bet v1-like"/>
    <property type="match status" value="1"/>
</dbReference>
<comment type="caution">
    <text evidence="1">The sequence shown here is derived from an EMBL/GenBank/DDBJ whole genome shotgun (WGS) entry which is preliminary data.</text>
</comment>
<dbReference type="InterPro" id="IPR019587">
    <property type="entry name" value="Polyketide_cyclase/dehydratase"/>
</dbReference>
<dbReference type="STRING" id="1260918.AWC06_08265"/>
<name>A0A1X1V4D9_9MYCO</name>
<evidence type="ECO:0000313" key="1">
    <source>
        <dbReference type="EMBL" id="ORV63966.1"/>
    </source>
</evidence>
<reference evidence="1 2" key="1">
    <citation type="submission" date="2016-01" db="EMBL/GenBank/DDBJ databases">
        <title>The new phylogeny of the genus Mycobacterium.</title>
        <authorList>
            <person name="Tarcisio F."/>
            <person name="Conor M."/>
            <person name="Antonella G."/>
            <person name="Elisabetta G."/>
            <person name="Giulia F.S."/>
            <person name="Sara T."/>
            <person name="Anna F."/>
            <person name="Clotilde B."/>
            <person name="Roberto B."/>
            <person name="Veronica D.S."/>
            <person name="Fabio R."/>
            <person name="Monica P."/>
            <person name="Olivier J."/>
            <person name="Enrico T."/>
            <person name="Nicola S."/>
        </authorList>
    </citation>
    <scope>NUCLEOTIDE SEQUENCE [LARGE SCALE GENOMIC DNA]</scope>
    <source>
        <strain evidence="1 2">DSM 45731</strain>
    </source>
</reference>
<sequence>MMQNVAFKFTEDILINAPHNVVWQQLRDVENWWPASNPEHINLEPLNDRDVTSAGARFRIRERIGGIPGEAVGEITDVKPDRAVTWDATARYRWLGVPLTVGEGVTWRVEPQDSSTARVSAEVWANFPRHLLGQVMEFCFTRLLNGIKKDREHARTELRYLKLILERDGVEGDGPTS</sequence>
<dbReference type="AlphaFoldDB" id="A0A1X1V4D9"/>
<evidence type="ECO:0008006" key="3">
    <source>
        <dbReference type="Google" id="ProtNLM"/>
    </source>
</evidence>
<dbReference type="Proteomes" id="UP000194000">
    <property type="component" value="Unassembled WGS sequence"/>
</dbReference>
<dbReference type="Pfam" id="PF10604">
    <property type="entry name" value="Polyketide_cyc2"/>
    <property type="match status" value="1"/>
</dbReference>